<evidence type="ECO:0000256" key="4">
    <source>
        <dbReference type="PIRSR" id="PIRSR600760-2"/>
    </source>
</evidence>
<keyword evidence="6" id="KW-1185">Reference proteome</keyword>
<comment type="caution">
    <text evidence="5">The sequence shown here is derived from an EMBL/GenBank/DDBJ whole genome shotgun (WGS) entry which is preliminary data.</text>
</comment>
<evidence type="ECO:0000313" key="6">
    <source>
        <dbReference type="Proteomes" id="UP000530268"/>
    </source>
</evidence>
<dbReference type="Gene3D" id="3.30.540.10">
    <property type="entry name" value="Fructose-1,6-Bisphosphatase, subunit A, domain 1"/>
    <property type="match status" value="1"/>
</dbReference>
<dbReference type="GO" id="GO:0046872">
    <property type="term" value="F:metal ion binding"/>
    <property type="evidence" value="ECO:0007669"/>
    <property type="project" value="UniProtKB-KW"/>
</dbReference>
<dbReference type="GO" id="GO:0006020">
    <property type="term" value="P:inositol metabolic process"/>
    <property type="evidence" value="ECO:0007669"/>
    <property type="project" value="TreeGrafter"/>
</dbReference>
<name>A0A7W6EA23_9RHOB</name>
<evidence type="ECO:0000256" key="1">
    <source>
        <dbReference type="ARBA" id="ARBA00009759"/>
    </source>
</evidence>
<accession>A0A7W6EA23</accession>
<dbReference type="Proteomes" id="UP000530268">
    <property type="component" value="Unassembled WGS sequence"/>
</dbReference>
<dbReference type="PANTHER" id="PTHR20854">
    <property type="entry name" value="INOSITOL MONOPHOSPHATASE"/>
    <property type="match status" value="1"/>
</dbReference>
<evidence type="ECO:0000256" key="2">
    <source>
        <dbReference type="ARBA" id="ARBA00022723"/>
    </source>
</evidence>
<dbReference type="PANTHER" id="PTHR20854:SF4">
    <property type="entry name" value="INOSITOL-1-MONOPHOSPHATASE-RELATED"/>
    <property type="match status" value="1"/>
</dbReference>
<gene>
    <name evidence="5" type="ORF">GGR95_002434</name>
</gene>
<protein>
    <submittedName>
        <fullName evidence="5">Fructose-1,6-bisphosphatase/inositol monophosphatase family enzyme</fullName>
    </submittedName>
</protein>
<dbReference type="PROSITE" id="PS00630">
    <property type="entry name" value="IMP_2"/>
    <property type="match status" value="1"/>
</dbReference>
<reference evidence="5 6" key="1">
    <citation type="submission" date="2020-08" db="EMBL/GenBank/DDBJ databases">
        <title>Genomic Encyclopedia of Type Strains, Phase IV (KMG-IV): sequencing the most valuable type-strain genomes for metagenomic binning, comparative biology and taxonomic classification.</title>
        <authorList>
            <person name="Goeker M."/>
        </authorList>
    </citation>
    <scope>NUCLEOTIDE SEQUENCE [LARGE SCALE GENOMIC DNA]</scope>
    <source>
        <strain evidence="5 6">DSM 102234</strain>
    </source>
</reference>
<dbReference type="GO" id="GO:0046854">
    <property type="term" value="P:phosphatidylinositol phosphate biosynthetic process"/>
    <property type="evidence" value="ECO:0007669"/>
    <property type="project" value="InterPro"/>
</dbReference>
<dbReference type="InterPro" id="IPR000760">
    <property type="entry name" value="Inositol_monophosphatase-like"/>
</dbReference>
<keyword evidence="2 4" id="KW-0479">Metal-binding</keyword>
<dbReference type="PRINTS" id="PR00377">
    <property type="entry name" value="IMPHPHTASES"/>
</dbReference>
<dbReference type="AlphaFoldDB" id="A0A7W6EA23"/>
<dbReference type="Gene3D" id="3.40.190.80">
    <property type="match status" value="1"/>
</dbReference>
<dbReference type="InterPro" id="IPR020550">
    <property type="entry name" value="Inositol_monophosphatase_CS"/>
</dbReference>
<comment type="cofactor">
    <cofactor evidence="4">
        <name>Mg(2+)</name>
        <dbReference type="ChEBI" id="CHEBI:18420"/>
    </cofactor>
</comment>
<feature type="binding site" evidence="4">
    <location>
        <position position="239"/>
    </location>
    <ligand>
        <name>Mg(2+)</name>
        <dbReference type="ChEBI" id="CHEBI:18420"/>
        <label>1</label>
        <note>catalytic</note>
    </ligand>
</feature>
<feature type="binding site" evidence="4">
    <location>
        <position position="113"/>
    </location>
    <ligand>
        <name>Mg(2+)</name>
        <dbReference type="ChEBI" id="CHEBI:18420"/>
        <label>1</label>
        <note>catalytic</note>
    </ligand>
</feature>
<comment type="similarity">
    <text evidence="1">Belongs to the inositol monophosphatase superfamily.</text>
</comment>
<feature type="binding site" evidence="4">
    <location>
        <position position="87"/>
    </location>
    <ligand>
        <name>Mg(2+)</name>
        <dbReference type="ChEBI" id="CHEBI:18420"/>
        <label>1</label>
        <note>catalytic</note>
    </ligand>
</feature>
<feature type="binding site" evidence="4">
    <location>
        <position position="110"/>
    </location>
    <ligand>
        <name>Mg(2+)</name>
        <dbReference type="ChEBI" id="CHEBI:18420"/>
        <label>1</label>
        <note>catalytic</note>
    </ligand>
</feature>
<dbReference type="GO" id="GO:0008934">
    <property type="term" value="F:inositol monophosphate 1-phosphatase activity"/>
    <property type="evidence" value="ECO:0007669"/>
    <property type="project" value="TreeGrafter"/>
</dbReference>
<dbReference type="EMBL" id="JACIEI010000008">
    <property type="protein sequence ID" value="MBB3994785.1"/>
    <property type="molecule type" value="Genomic_DNA"/>
</dbReference>
<proteinExistence type="inferred from homology"/>
<dbReference type="GO" id="GO:0007165">
    <property type="term" value="P:signal transduction"/>
    <property type="evidence" value="ECO:0007669"/>
    <property type="project" value="TreeGrafter"/>
</dbReference>
<dbReference type="SUPFAM" id="SSF56655">
    <property type="entry name" value="Carbohydrate phosphatase"/>
    <property type="match status" value="1"/>
</dbReference>
<dbReference type="Pfam" id="PF00459">
    <property type="entry name" value="Inositol_P"/>
    <property type="match status" value="1"/>
</dbReference>
<sequence length="304" mass="33125">MSDTDSDTSLPATLTPAVTAAQRKQIINIVRRAARAEIMPRFKRLSDGDIRTKTRADDLVTEADLKAEAMITRALQIAFPSALVIGEEAVAAKPELLDGIADAQLAFHIDPVDGTWNFAHGLPVFGVIIAATRYGKPVFGLIYDPVGDDWAIADEDMTPQLQRPFGADRDLKVSNGKPLEELSGVIPLHLFAKDKQPQLAATFPSFARVNTLRCSAHEYRMVAQGHVDFVLTAMLHPWDHAAGALIAARAGAHVEMLDGGDYSASRQSGHLLVAPDKPTWNKLKKQFSFLIADTKAKEEKPKAE</sequence>
<evidence type="ECO:0000256" key="3">
    <source>
        <dbReference type="ARBA" id="ARBA00022842"/>
    </source>
</evidence>
<dbReference type="RefSeq" id="WP_184566111.1">
    <property type="nucleotide sequence ID" value="NZ_JACIEI010000008.1"/>
</dbReference>
<evidence type="ECO:0000313" key="5">
    <source>
        <dbReference type="EMBL" id="MBB3994785.1"/>
    </source>
</evidence>
<keyword evidence="3 4" id="KW-0460">Magnesium</keyword>
<organism evidence="5 6">
    <name type="scientific">Sulfitobacter undariae</name>
    <dbReference type="NCBI Taxonomy" id="1563671"/>
    <lineage>
        <taxon>Bacteria</taxon>
        <taxon>Pseudomonadati</taxon>
        <taxon>Pseudomonadota</taxon>
        <taxon>Alphaproteobacteria</taxon>
        <taxon>Rhodobacterales</taxon>
        <taxon>Roseobacteraceae</taxon>
        <taxon>Sulfitobacter</taxon>
    </lineage>
</organism>